<feature type="domain" description="Glycosyl transferase family 1" evidence="1">
    <location>
        <begin position="181"/>
        <end position="341"/>
    </location>
</feature>
<dbReference type="Gene3D" id="3.40.50.2000">
    <property type="entry name" value="Glycogen Phosphorylase B"/>
    <property type="match status" value="2"/>
</dbReference>
<dbReference type="SUPFAM" id="SSF53756">
    <property type="entry name" value="UDP-Glycosyltransferase/glycogen phosphorylase"/>
    <property type="match status" value="1"/>
</dbReference>
<dbReference type="EMBL" id="LCAB01000008">
    <property type="protein sequence ID" value="KKR82960.1"/>
    <property type="molecule type" value="Genomic_DNA"/>
</dbReference>
<dbReference type="AlphaFoldDB" id="A0A0G0WF90"/>
<proteinExistence type="predicted"/>
<dbReference type="Pfam" id="PF00534">
    <property type="entry name" value="Glycos_transf_1"/>
    <property type="match status" value="1"/>
</dbReference>
<name>A0A0G0WF90_9BACT</name>
<organism evidence="3 4">
    <name type="scientific">Candidatus Daviesbacteria bacterium GW2011_GWA2_40_9</name>
    <dbReference type="NCBI Taxonomy" id="1618424"/>
    <lineage>
        <taxon>Bacteria</taxon>
        <taxon>Candidatus Daviesiibacteriota</taxon>
    </lineage>
</organism>
<dbReference type="InterPro" id="IPR050194">
    <property type="entry name" value="Glycosyltransferase_grp1"/>
</dbReference>
<comment type="caution">
    <text evidence="3">The sequence shown here is derived from an EMBL/GenBank/DDBJ whole genome shotgun (WGS) entry which is preliminary data.</text>
</comment>
<keyword evidence="3" id="KW-0808">Transferase</keyword>
<evidence type="ECO:0000313" key="3">
    <source>
        <dbReference type="EMBL" id="KKR82960.1"/>
    </source>
</evidence>
<evidence type="ECO:0000313" key="4">
    <source>
        <dbReference type="Proteomes" id="UP000034601"/>
    </source>
</evidence>
<feature type="domain" description="Glycosyltransferase subfamily 4-like N-terminal" evidence="2">
    <location>
        <begin position="15"/>
        <end position="172"/>
    </location>
</feature>
<evidence type="ECO:0000259" key="2">
    <source>
        <dbReference type="Pfam" id="PF13439"/>
    </source>
</evidence>
<dbReference type="Proteomes" id="UP000034601">
    <property type="component" value="Unassembled WGS sequence"/>
</dbReference>
<dbReference type="PANTHER" id="PTHR45947:SF3">
    <property type="entry name" value="SULFOQUINOVOSYL TRANSFERASE SQD2"/>
    <property type="match status" value="1"/>
</dbReference>
<sequence length="368" mass="42891">MKVLLAVDEYPPYIWGGMGKSVRLLAESLFSLKVEIIVLTVNRQSDSVIQDRYHNINVFRVPTKKEKVFLKTFLARENPDIIHINGRHYGKLAKFFHQNNIRIIYTSRSNFLEEVRTGSLRFNKRKLQYQELLLRLANYVVTTSKNESESLMSDYPWIQNKLVIIPNGIDLKEDKPLELDDKLKFLRSKMVFFAGRFVKQKGIDTLLSLIPQIFKENEEVSIVVAGGHGKISYENELLKLVNEYPKLKYKGWLNEKQLQKYYKQASIVLMLSSYEPFGLVITEAMVKGCVVIAHPASGPREIIRSGLNGFLVNRTERPQILHLIHDILENQLQTNKIRTQAWKTIMNQYTIDKMVKLYLKLYKQCHEN</sequence>
<protein>
    <submittedName>
        <fullName evidence="3">LPS glycosyltransferase</fullName>
    </submittedName>
</protein>
<dbReference type="PANTHER" id="PTHR45947">
    <property type="entry name" value="SULFOQUINOVOSYL TRANSFERASE SQD2"/>
    <property type="match status" value="1"/>
</dbReference>
<dbReference type="InterPro" id="IPR028098">
    <property type="entry name" value="Glyco_trans_4-like_N"/>
</dbReference>
<gene>
    <name evidence="3" type="ORF">UU29_C0008G0069</name>
</gene>
<dbReference type="Pfam" id="PF13439">
    <property type="entry name" value="Glyco_transf_4"/>
    <property type="match status" value="1"/>
</dbReference>
<dbReference type="InterPro" id="IPR001296">
    <property type="entry name" value="Glyco_trans_1"/>
</dbReference>
<dbReference type="CDD" id="cd03801">
    <property type="entry name" value="GT4_PimA-like"/>
    <property type="match status" value="1"/>
</dbReference>
<evidence type="ECO:0000259" key="1">
    <source>
        <dbReference type="Pfam" id="PF00534"/>
    </source>
</evidence>
<accession>A0A0G0WF90</accession>
<reference evidence="3 4" key="1">
    <citation type="journal article" date="2015" name="Nature">
        <title>rRNA introns, odd ribosomes, and small enigmatic genomes across a large radiation of phyla.</title>
        <authorList>
            <person name="Brown C.T."/>
            <person name="Hug L.A."/>
            <person name="Thomas B.C."/>
            <person name="Sharon I."/>
            <person name="Castelle C.J."/>
            <person name="Singh A."/>
            <person name="Wilkins M.J."/>
            <person name="Williams K.H."/>
            <person name="Banfield J.F."/>
        </authorList>
    </citation>
    <scope>NUCLEOTIDE SEQUENCE [LARGE SCALE GENOMIC DNA]</scope>
</reference>
<dbReference type="GO" id="GO:0016757">
    <property type="term" value="F:glycosyltransferase activity"/>
    <property type="evidence" value="ECO:0007669"/>
    <property type="project" value="InterPro"/>
</dbReference>